<name>A0A6C0L463_9ZZZZ</name>
<sequence length="123" mass="14608">MNLILRNHNFSTNRIHIKEGKKCNKILYDLDYVTMIGITLNVSSEIYVEDDDFIYIDIKDKELTSILKMIDDLINEKYDNYLSFLSFNKIKVKKHDSFDRLRNITINNIKRINGKSKVQIFTL</sequence>
<reference evidence="1" key="1">
    <citation type="journal article" date="2020" name="Nature">
        <title>Giant virus diversity and host interactions through global metagenomics.</title>
        <authorList>
            <person name="Schulz F."/>
            <person name="Roux S."/>
            <person name="Paez-Espino D."/>
            <person name="Jungbluth S."/>
            <person name="Walsh D.A."/>
            <person name="Denef V.J."/>
            <person name="McMahon K.D."/>
            <person name="Konstantinidis K.T."/>
            <person name="Eloe-Fadrosh E.A."/>
            <person name="Kyrpides N.C."/>
            <person name="Woyke T."/>
        </authorList>
    </citation>
    <scope>NUCLEOTIDE SEQUENCE</scope>
    <source>
        <strain evidence="1">GVMAG-S-ERX555907-94</strain>
    </source>
</reference>
<organism evidence="1">
    <name type="scientific">viral metagenome</name>
    <dbReference type="NCBI Taxonomy" id="1070528"/>
    <lineage>
        <taxon>unclassified sequences</taxon>
        <taxon>metagenomes</taxon>
        <taxon>organismal metagenomes</taxon>
    </lineage>
</organism>
<protein>
    <submittedName>
        <fullName evidence="1">Uncharacterized protein</fullName>
    </submittedName>
</protein>
<dbReference type="AlphaFoldDB" id="A0A6C0L463"/>
<proteinExistence type="predicted"/>
<accession>A0A6C0L463</accession>
<dbReference type="EMBL" id="MN741036">
    <property type="protein sequence ID" value="QHU23597.1"/>
    <property type="molecule type" value="Genomic_DNA"/>
</dbReference>
<evidence type="ECO:0000313" key="1">
    <source>
        <dbReference type="EMBL" id="QHU23597.1"/>
    </source>
</evidence>